<dbReference type="AlphaFoldDB" id="A0AAD6F942"/>
<feature type="chain" id="PRO_5042193734" evidence="1">
    <location>
        <begin position="23"/>
        <end position="136"/>
    </location>
</feature>
<keyword evidence="1" id="KW-0732">Signal</keyword>
<feature type="signal peptide" evidence="1">
    <location>
        <begin position="1"/>
        <end position="22"/>
    </location>
</feature>
<evidence type="ECO:0000256" key="1">
    <source>
        <dbReference type="SAM" id="SignalP"/>
    </source>
</evidence>
<name>A0AAD6F942_9TELE</name>
<sequence length="136" mass="15492">MKLDVLTCLALAAASLVSMVTAGRNSGRRKNKEVFLGENSKFKFGGRIDHKLKRQDSTKTLLIKTEQLLRIEEHDFAMRPGFGGLEQMEGWETLTSAMKILSIKQSTIAAFRPLCILSMVQTHIFIWNEKHFHMLK</sequence>
<accession>A0AAD6F942</accession>
<proteinExistence type="predicted"/>
<gene>
    <name evidence="2" type="ORF">JOQ06_017980</name>
</gene>
<keyword evidence="3" id="KW-1185">Reference proteome</keyword>
<comment type="caution">
    <text evidence="2">The sequence shown here is derived from an EMBL/GenBank/DDBJ whole genome shotgun (WGS) entry which is preliminary data.</text>
</comment>
<evidence type="ECO:0000313" key="2">
    <source>
        <dbReference type="EMBL" id="KAJ4925245.1"/>
    </source>
</evidence>
<dbReference type="EMBL" id="JAPTMU010000021">
    <property type="protein sequence ID" value="KAJ4925245.1"/>
    <property type="molecule type" value="Genomic_DNA"/>
</dbReference>
<evidence type="ECO:0000313" key="3">
    <source>
        <dbReference type="Proteomes" id="UP001219934"/>
    </source>
</evidence>
<organism evidence="2 3">
    <name type="scientific">Pogonophryne albipinna</name>
    <dbReference type="NCBI Taxonomy" id="1090488"/>
    <lineage>
        <taxon>Eukaryota</taxon>
        <taxon>Metazoa</taxon>
        <taxon>Chordata</taxon>
        <taxon>Craniata</taxon>
        <taxon>Vertebrata</taxon>
        <taxon>Euteleostomi</taxon>
        <taxon>Actinopterygii</taxon>
        <taxon>Neopterygii</taxon>
        <taxon>Teleostei</taxon>
        <taxon>Neoteleostei</taxon>
        <taxon>Acanthomorphata</taxon>
        <taxon>Eupercaria</taxon>
        <taxon>Perciformes</taxon>
        <taxon>Notothenioidei</taxon>
        <taxon>Pogonophryne</taxon>
    </lineage>
</organism>
<reference evidence="2" key="1">
    <citation type="submission" date="2022-11" db="EMBL/GenBank/DDBJ databases">
        <title>Chromosome-level genome of Pogonophryne albipinna.</title>
        <authorList>
            <person name="Jo E."/>
        </authorList>
    </citation>
    <scope>NUCLEOTIDE SEQUENCE</scope>
    <source>
        <strain evidence="2">SGF0006</strain>
        <tissue evidence="2">Muscle</tissue>
    </source>
</reference>
<protein>
    <submittedName>
        <fullName evidence="2">Uncharacterized protein</fullName>
    </submittedName>
</protein>
<dbReference type="Proteomes" id="UP001219934">
    <property type="component" value="Unassembled WGS sequence"/>
</dbReference>